<proteinExistence type="predicted"/>
<dbReference type="InterPro" id="IPR000477">
    <property type="entry name" value="RT_dom"/>
</dbReference>
<accession>A0A8S3UY44</accession>
<dbReference type="InterPro" id="IPR050951">
    <property type="entry name" value="Retrovirus_Pol_polyprotein"/>
</dbReference>
<dbReference type="Pfam" id="PF00665">
    <property type="entry name" value="rve"/>
    <property type="match status" value="1"/>
</dbReference>
<dbReference type="EMBL" id="CAJPWZ010003051">
    <property type="protein sequence ID" value="CAG2250479.1"/>
    <property type="molecule type" value="Genomic_DNA"/>
</dbReference>
<dbReference type="InterPro" id="IPR043128">
    <property type="entry name" value="Rev_trsase/Diguanyl_cyclase"/>
</dbReference>
<protein>
    <recommendedName>
        <fullName evidence="2">Integrase catalytic domain-containing protein</fullName>
    </recommendedName>
</protein>
<dbReference type="Pfam" id="PF17921">
    <property type="entry name" value="Integrase_H2C2"/>
    <property type="match status" value="1"/>
</dbReference>
<dbReference type="InterPro" id="IPR043502">
    <property type="entry name" value="DNA/RNA_pol_sf"/>
</dbReference>
<dbReference type="Gene3D" id="3.30.70.270">
    <property type="match status" value="2"/>
</dbReference>
<dbReference type="AlphaFoldDB" id="A0A8S3UY44"/>
<dbReference type="SUPFAM" id="SSF56672">
    <property type="entry name" value="DNA/RNA polymerases"/>
    <property type="match status" value="1"/>
</dbReference>
<dbReference type="Pfam" id="PF17919">
    <property type="entry name" value="RT_RNaseH_2"/>
    <property type="match status" value="1"/>
</dbReference>
<dbReference type="SUPFAM" id="SSF53098">
    <property type="entry name" value="Ribonuclease H-like"/>
    <property type="match status" value="1"/>
</dbReference>
<comment type="caution">
    <text evidence="3">The sequence shown here is derived from an EMBL/GenBank/DDBJ whole genome shotgun (WGS) entry which is preliminary data.</text>
</comment>
<feature type="compositionally biased region" description="Basic residues" evidence="1">
    <location>
        <begin position="280"/>
        <end position="294"/>
    </location>
</feature>
<dbReference type="FunFam" id="3.30.420.10:FF:000063">
    <property type="entry name" value="Retrovirus-related Pol polyprotein from transposon 297-like Protein"/>
    <property type="match status" value="1"/>
</dbReference>
<name>A0A8S3UY44_MYTED</name>
<dbReference type="FunFam" id="1.10.340.70:FF:000004">
    <property type="entry name" value="Retrovirus-related Pol polyprotein from transposon 297-like Protein"/>
    <property type="match status" value="1"/>
</dbReference>
<dbReference type="PROSITE" id="PS50994">
    <property type="entry name" value="INTEGRASE"/>
    <property type="match status" value="1"/>
</dbReference>
<dbReference type="Gene3D" id="3.30.420.10">
    <property type="entry name" value="Ribonuclease H-like superfamily/Ribonuclease H"/>
    <property type="match status" value="1"/>
</dbReference>
<dbReference type="GO" id="GO:0003676">
    <property type="term" value="F:nucleic acid binding"/>
    <property type="evidence" value="ECO:0007669"/>
    <property type="project" value="InterPro"/>
</dbReference>
<evidence type="ECO:0000313" key="3">
    <source>
        <dbReference type="EMBL" id="CAG2250479.1"/>
    </source>
</evidence>
<dbReference type="CDD" id="cd01647">
    <property type="entry name" value="RT_LTR"/>
    <property type="match status" value="1"/>
</dbReference>
<dbReference type="InterPro" id="IPR041577">
    <property type="entry name" value="RT_RNaseH_2"/>
</dbReference>
<evidence type="ECO:0000259" key="2">
    <source>
        <dbReference type="PROSITE" id="PS50994"/>
    </source>
</evidence>
<dbReference type="InterPro" id="IPR041588">
    <property type="entry name" value="Integrase_H2C2"/>
</dbReference>
<dbReference type="InterPro" id="IPR036397">
    <property type="entry name" value="RNaseH_sf"/>
</dbReference>
<sequence>MAERITVVTENRNLRTLPFSPSEDHLTTGSQWEEWLEGIEREFRYFRITEPEDKKDAMIIYGGKEISRLEKSTPDPVDRRMDVYEKLKKKLNDYFAPKKNKHYARYVFLKMRPINGESTVAYATRLRERAADCEFENQDDRILEHIIQTTDNESLIKKTINRKWTLDQMLQEVHQLEDTTLQIHDMRDLHTASRAGEIAKVTNYGGKQRNYGMQNRGRTHTMRHESKNNCNYCGKTHSFERREDCGAYGKQCNKCQKWNHFAVVCKSKMATIDQSNDRFRNKRHIKRNQGRNVRKTTEDTSEEEYSDDEFFGSSVNHLGAVKKINVHKIGDKARTVLVMMNDVQVKIEPDSGADVNVMDEYQYRAYKNRTREGSELLESKTKLSTLQSSLPVKGEFITTVKNATRGIKTRIIVIKGKINSPPLIGKKTLIELGMLQIKEDGTLKEPNDLGIQRGNVKFVHRRPKQIEELTSKFNDVFNGIGKIQDSKHNEEFMVKFSMKPDATPVAQKPRQVPYYLQDPLKKWMEQGIQEDIFEMVEPGDPITWCSPLVVQPKPRFSKIPKEELEPHMIRACVDLRIPNMYMERNRILQSPIVEDFTYKFHDCTIFSKMDLKQGYHQLELHPDSRQIATFSTPWGNMRPKRLIFGAKSSQDLFDEAMYRIFGDIPKCLNQRDDILIGGKTMEEHDKTLETVLQRARDFGVTFNREKCQFGVSELEFYGYRFTKDGLKPTTDKVKAVKDCKAPESKEAVRSFLGMIGYLSKFIPRYTVLTSPLRELTKKEVKFKWGKQENEAFKTLKDSITDEKTMAFFDPKRPIIVRTEASYHEGLSAGLFQHTAKGLQPVHFIKTENDETEQIVKQIIESEHAIVLSKIREETSKDVRLQDVMQRQRRNDWEKHKSRPEIATYYMVRNELYILDEVLFRLNQIVIPESLQRKVIKAAHSMGHLGLTKTKQMLRARYWFPALNSMVEDIIGRCYECKVTTKEHRQEPIKPTKIPETAWHTLAADYGGPYPDGHYNLVVIDKRTRYPVVEQTKTTTTRATIEKLRGIFSTHGIPEKIETDNGSSFSSNEFSNFATEMGFYHHKITPLHPRANGEAENFMKLLNKTEQIAHMKGNHSNDAIQDMLMGYRSTPHPATGFTPYAALMNRDVRTKLDYVRKKNETENMNKEITERDKEYKQQFLNKHSQKKKYREHSFKISDHVLFKQEKRNKWSTAYELEPYIIYKISGSSIGAQRKSDGRKVFRDSSHFKLANNIDIPNSNGKWRDRNFNAH</sequence>
<dbReference type="OrthoDB" id="422540at2759"/>
<dbReference type="PANTHER" id="PTHR37984">
    <property type="entry name" value="PROTEIN CBG26694"/>
    <property type="match status" value="1"/>
</dbReference>
<feature type="domain" description="Integrase catalytic" evidence="2">
    <location>
        <begin position="990"/>
        <end position="1146"/>
    </location>
</feature>
<organism evidence="3 4">
    <name type="scientific">Mytilus edulis</name>
    <name type="common">Blue mussel</name>
    <dbReference type="NCBI Taxonomy" id="6550"/>
    <lineage>
        <taxon>Eukaryota</taxon>
        <taxon>Metazoa</taxon>
        <taxon>Spiralia</taxon>
        <taxon>Lophotrochozoa</taxon>
        <taxon>Mollusca</taxon>
        <taxon>Bivalvia</taxon>
        <taxon>Autobranchia</taxon>
        <taxon>Pteriomorphia</taxon>
        <taxon>Mytilida</taxon>
        <taxon>Mytiloidea</taxon>
        <taxon>Mytilidae</taxon>
        <taxon>Mytilinae</taxon>
        <taxon>Mytilus</taxon>
    </lineage>
</organism>
<gene>
    <name evidence="3" type="ORF">MEDL_62204</name>
</gene>
<reference evidence="3" key="1">
    <citation type="submission" date="2021-03" db="EMBL/GenBank/DDBJ databases">
        <authorList>
            <person name="Bekaert M."/>
        </authorList>
    </citation>
    <scope>NUCLEOTIDE SEQUENCE</scope>
</reference>
<keyword evidence="4" id="KW-1185">Reference proteome</keyword>
<dbReference type="FunFam" id="3.30.70.270:FF:000026">
    <property type="entry name" value="Transposon Ty3-G Gag-Pol polyprotein"/>
    <property type="match status" value="1"/>
</dbReference>
<dbReference type="Gene3D" id="3.10.10.10">
    <property type="entry name" value="HIV Type 1 Reverse Transcriptase, subunit A, domain 1"/>
    <property type="match status" value="1"/>
</dbReference>
<dbReference type="Pfam" id="PF00078">
    <property type="entry name" value="RVT_1"/>
    <property type="match status" value="1"/>
</dbReference>
<dbReference type="InterPro" id="IPR012337">
    <property type="entry name" value="RNaseH-like_sf"/>
</dbReference>
<dbReference type="Gene3D" id="1.10.340.70">
    <property type="match status" value="1"/>
</dbReference>
<dbReference type="PANTHER" id="PTHR37984:SF9">
    <property type="entry name" value="INTEGRASE CATALYTIC DOMAIN-CONTAINING PROTEIN"/>
    <property type="match status" value="1"/>
</dbReference>
<feature type="region of interest" description="Disordered" evidence="1">
    <location>
        <begin position="280"/>
        <end position="302"/>
    </location>
</feature>
<dbReference type="InterPro" id="IPR001584">
    <property type="entry name" value="Integrase_cat-core"/>
</dbReference>
<dbReference type="Proteomes" id="UP000683360">
    <property type="component" value="Unassembled WGS sequence"/>
</dbReference>
<dbReference type="GO" id="GO:0015074">
    <property type="term" value="P:DNA integration"/>
    <property type="evidence" value="ECO:0007669"/>
    <property type="project" value="InterPro"/>
</dbReference>
<evidence type="ECO:0000313" key="4">
    <source>
        <dbReference type="Proteomes" id="UP000683360"/>
    </source>
</evidence>
<evidence type="ECO:0000256" key="1">
    <source>
        <dbReference type="SAM" id="MobiDB-lite"/>
    </source>
</evidence>